<name>A0A2N3IQ10_AERSO</name>
<evidence type="ECO:0000313" key="6">
    <source>
        <dbReference type="EMBL" id="PKQ73373.1"/>
    </source>
</evidence>
<dbReference type="AlphaFoldDB" id="A0A2N3IQ10"/>
<dbReference type="GO" id="GO:1901135">
    <property type="term" value="P:carbohydrate derivative metabolic process"/>
    <property type="evidence" value="ECO:0007669"/>
    <property type="project" value="InterPro"/>
</dbReference>
<evidence type="ECO:0000256" key="2">
    <source>
        <dbReference type="ARBA" id="ARBA00023125"/>
    </source>
</evidence>
<sequence length="287" mass="31504">MLTLSKISNIRSQLSPSELKIADYILSCPEQVTRFSSQELAQQAEVSQSSIVKFTQKIGFKGFTAFKLAVSEDLGRKHAINTDNVGDLYNGIGRDDDLETMAKKLAQEKINSIIETTQALDSEALMRVLDAIDQAGRVQLVGIGGSALTAKDLWYKLLKIGVTTLFAQDSHVQISIAQTLEPGDVQLVISYSGASRDVLAAAELAKRNGATLIAVTSFRQTQLRQMADMVLDTVAEENELRISSISSRTAQNTITDILFLGLVQRRDERAWALIDGTRDAIDRLNKE</sequence>
<accession>A0A2N3IQ10</accession>
<dbReference type="GO" id="GO:0003677">
    <property type="term" value="F:DNA binding"/>
    <property type="evidence" value="ECO:0007669"/>
    <property type="project" value="UniProtKB-KW"/>
</dbReference>
<evidence type="ECO:0000313" key="7">
    <source>
        <dbReference type="Proteomes" id="UP000233467"/>
    </source>
</evidence>
<organism evidence="6 7">
    <name type="scientific">Aeromonas sobria</name>
    <dbReference type="NCBI Taxonomy" id="646"/>
    <lineage>
        <taxon>Bacteria</taxon>
        <taxon>Pseudomonadati</taxon>
        <taxon>Pseudomonadota</taxon>
        <taxon>Gammaproteobacteria</taxon>
        <taxon>Aeromonadales</taxon>
        <taxon>Aeromonadaceae</taxon>
        <taxon>Aeromonas</taxon>
    </lineage>
</organism>
<dbReference type="InterPro" id="IPR046348">
    <property type="entry name" value="SIS_dom_sf"/>
</dbReference>
<dbReference type="InterPro" id="IPR047640">
    <property type="entry name" value="RpiR-like"/>
</dbReference>
<feature type="domain" description="SIS" evidence="5">
    <location>
        <begin position="128"/>
        <end position="268"/>
    </location>
</feature>
<dbReference type="Pfam" id="PF01380">
    <property type="entry name" value="SIS"/>
    <property type="match status" value="1"/>
</dbReference>
<reference evidence="6 7" key="1">
    <citation type="journal article" date="2017" name="Front. Microbiol.">
        <title>Strong Genomic and Phenotypic Heterogeneity in the Aeromonas sobria Species Complex.</title>
        <authorList>
            <person name="Gauthier J."/>
            <person name="Vincent A.T."/>
            <person name="Charette S.J."/>
            <person name="Derome N."/>
        </authorList>
    </citation>
    <scope>NUCLEOTIDE SEQUENCE [LARGE SCALE GENOMIC DNA]</scope>
    <source>
        <strain evidence="6 7">TM18</strain>
    </source>
</reference>
<evidence type="ECO:0000256" key="3">
    <source>
        <dbReference type="ARBA" id="ARBA00023163"/>
    </source>
</evidence>
<dbReference type="EMBL" id="NQMM01000053">
    <property type="protein sequence ID" value="PKQ73373.1"/>
    <property type="molecule type" value="Genomic_DNA"/>
</dbReference>
<dbReference type="GO" id="GO:0097367">
    <property type="term" value="F:carbohydrate derivative binding"/>
    <property type="evidence" value="ECO:0007669"/>
    <property type="project" value="InterPro"/>
</dbReference>
<comment type="caution">
    <text evidence="6">The sequence shown here is derived from an EMBL/GenBank/DDBJ whole genome shotgun (WGS) entry which is preliminary data.</text>
</comment>
<dbReference type="Gene3D" id="1.10.10.10">
    <property type="entry name" value="Winged helix-like DNA-binding domain superfamily/Winged helix DNA-binding domain"/>
    <property type="match status" value="1"/>
</dbReference>
<keyword evidence="7" id="KW-1185">Reference proteome</keyword>
<dbReference type="PROSITE" id="PS51071">
    <property type="entry name" value="HTH_RPIR"/>
    <property type="match status" value="1"/>
</dbReference>
<keyword evidence="3" id="KW-0804">Transcription</keyword>
<proteinExistence type="predicted"/>
<dbReference type="SUPFAM" id="SSF53697">
    <property type="entry name" value="SIS domain"/>
    <property type="match status" value="1"/>
</dbReference>
<dbReference type="Pfam" id="PF01418">
    <property type="entry name" value="HTH_6"/>
    <property type="match status" value="1"/>
</dbReference>
<dbReference type="InterPro" id="IPR036388">
    <property type="entry name" value="WH-like_DNA-bd_sf"/>
</dbReference>
<gene>
    <name evidence="6" type="ORF">CJP16_19840</name>
</gene>
<dbReference type="SUPFAM" id="SSF46689">
    <property type="entry name" value="Homeodomain-like"/>
    <property type="match status" value="1"/>
</dbReference>
<evidence type="ECO:0000259" key="5">
    <source>
        <dbReference type="PROSITE" id="PS51464"/>
    </source>
</evidence>
<evidence type="ECO:0000256" key="1">
    <source>
        <dbReference type="ARBA" id="ARBA00023015"/>
    </source>
</evidence>
<dbReference type="InterPro" id="IPR001347">
    <property type="entry name" value="SIS_dom"/>
</dbReference>
<evidence type="ECO:0000259" key="4">
    <source>
        <dbReference type="PROSITE" id="PS51071"/>
    </source>
</evidence>
<dbReference type="Gene3D" id="3.40.50.10490">
    <property type="entry name" value="Glucose-6-phosphate isomerase like protein, domain 1"/>
    <property type="match status" value="1"/>
</dbReference>
<dbReference type="InterPro" id="IPR009057">
    <property type="entry name" value="Homeodomain-like_sf"/>
</dbReference>
<feature type="domain" description="HTH rpiR-type" evidence="4">
    <location>
        <begin position="1"/>
        <end position="77"/>
    </location>
</feature>
<keyword evidence="1" id="KW-0805">Transcription regulation</keyword>
<dbReference type="InterPro" id="IPR035472">
    <property type="entry name" value="RpiR-like_SIS"/>
</dbReference>
<dbReference type="GO" id="GO:0003700">
    <property type="term" value="F:DNA-binding transcription factor activity"/>
    <property type="evidence" value="ECO:0007669"/>
    <property type="project" value="InterPro"/>
</dbReference>
<dbReference type="PANTHER" id="PTHR30514">
    <property type="entry name" value="GLUCOKINASE"/>
    <property type="match status" value="1"/>
</dbReference>
<dbReference type="InterPro" id="IPR000281">
    <property type="entry name" value="HTH_RpiR"/>
</dbReference>
<dbReference type="PROSITE" id="PS51464">
    <property type="entry name" value="SIS"/>
    <property type="match status" value="1"/>
</dbReference>
<keyword evidence="2" id="KW-0238">DNA-binding</keyword>
<dbReference type="RefSeq" id="WP_101326157.1">
    <property type="nucleotide sequence ID" value="NZ_JBOFUJ010000135.1"/>
</dbReference>
<dbReference type="Proteomes" id="UP000233467">
    <property type="component" value="Unassembled WGS sequence"/>
</dbReference>
<dbReference type="PANTHER" id="PTHR30514:SF17">
    <property type="entry name" value="HTH-TYPE TRANSCRIPTIONAL REGULATOR MURR"/>
    <property type="match status" value="1"/>
</dbReference>
<protein>
    <submittedName>
        <fullName evidence="6">XRE family transcriptional regulator</fullName>
    </submittedName>
</protein>
<dbReference type="CDD" id="cd05013">
    <property type="entry name" value="SIS_RpiR"/>
    <property type="match status" value="1"/>
</dbReference>